<evidence type="ECO:0000313" key="2">
    <source>
        <dbReference type="Proteomes" id="UP000011082"/>
    </source>
</evidence>
<name>L2GLQ5_VITCO</name>
<sequence>MFERCVIRFMADKSKKLRDEVLCLLVKHQFPGFSGDFPQLLISDAMKTGGAFIILYVEEFKRFFEVHSGLFGKNGQEESYFKALFYAFSNFDDFWIGISNTVSVADLGLKNTLKAAIETNYPEKLSLLR</sequence>
<dbReference type="OrthoDB" id="2191705at2759"/>
<dbReference type="Proteomes" id="UP000011082">
    <property type="component" value="Unassembled WGS sequence"/>
</dbReference>
<reference evidence="2" key="1">
    <citation type="submission" date="2011-05" db="EMBL/GenBank/DDBJ databases">
        <title>The genome sequence of Vittaforma corneae strain ATCC 50505.</title>
        <authorList>
            <consortium name="The Broad Institute Genome Sequencing Platform"/>
            <person name="Cuomo C."/>
            <person name="Didier E."/>
            <person name="Bowers L."/>
            <person name="Young S.K."/>
            <person name="Zeng Q."/>
            <person name="Gargeya S."/>
            <person name="Fitzgerald M."/>
            <person name="Haas B."/>
            <person name="Abouelleil A."/>
            <person name="Alvarado L."/>
            <person name="Arachchi H.M."/>
            <person name="Berlin A."/>
            <person name="Chapman S.B."/>
            <person name="Gearin G."/>
            <person name="Goldberg J."/>
            <person name="Griggs A."/>
            <person name="Gujja S."/>
            <person name="Hansen M."/>
            <person name="Heiman D."/>
            <person name="Howarth C."/>
            <person name="Larimer J."/>
            <person name="Lui A."/>
            <person name="MacDonald P.J.P."/>
            <person name="McCowen C."/>
            <person name="Montmayeur A."/>
            <person name="Murphy C."/>
            <person name="Neiman D."/>
            <person name="Pearson M."/>
            <person name="Priest M."/>
            <person name="Roberts A."/>
            <person name="Saif S."/>
            <person name="Shea T."/>
            <person name="Sisk P."/>
            <person name="Stolte C."/>
            <person name="Sykes S."/>
            <person name="Wortman J."/>
            <person name="Nusbaum C."/>
            <person name="Birren B."/>
        </authorList>
    </citation>
    <scope>NUCLEOTIDE SEQUENCE [LARGE SCALE GENOMIC DNA]</scope>
    <source>
        <strain evidence="2">ATCC 50505</strain>
    </source>
</reference>
<organism evidence="1 2">
    <name type="scientific">Vittaforma corneae (strain ATCC 50505)</name>
    <name type="common">Microsporidian parasite</name>
    <name type="synonym">Nosema corneum</name>
    <dbReference type="NCBI Taxonomy" id="993615"/>
    <lineage>
        <taxon>Eukaryota</taxon>
        <taxon>Fungi</taxon>
        <taxon>Fungi incertae sedis</taxon>
        <taxon>Microsporidia</taxon>
        <taxon>Nosematidae</taxon>
        <taxon>Vittaforma</taxon>
    </lineage>
</organism>
<dbReference type="EMBL" id="JH370138">
    <property type="protein sequence ID" value="ELA41776.1"/>
    <property type="molecule type" value="Genomic_DNA"/>
</dbReference>
<dbReference type="HOGENOM" id="CLU_1950487_0_0_1"/>
<accession>L2GLQ5</accession>
<dbReference type="InParanoid" id="L2GLQ5"/>
<dbReference type="AlphaFoldDB" id="L2GLQ5"/>
<dbReference type="GeneID" id="19881839"/>
<proteinExistence type="predicted"/>
<gene>
    <name evidence="1" type="ORF">VICG_01128</name>
</gene>
<keyword evidence="2" id="KW-1185">Reference proteome</keyword>
<dbReference type="RefSeq" id="XP_007604574.1">
    <property type="nucleotide sequence ID" value="XM_007604512.1"/>
</dbReference>
<protein>
    <submittedName>
        <fullName evidence="1">Uncharacterized protein</fullName>
    </submittedName>
</protein>
<evidence type="ECO:0000313" key="1">
    <source>
        <dbReference type="EMBL" id="ELA41776.1"/>
    </source>
</evidence>
<dbReference type="VEuPathDB" id="MicrosporidiaDB:VICG_01128"/>